<feature type="domain" description="Glycosyltransferase subfamily 4-like N-terminal" evidence="4">
    <location>
        <begin position="2"/>
        <end position="142"/>
    </location>
</feature>
<dbReference type="Gene3D" id="3.40.50.2000">
    <property type="entry name" value="Glycogen Phosphorylase B"/>
    <property type="match status" value="2"/>
</dbReference>
<dbReference type="Pfam" id="PF13439">
    <property type="entry name" value="Glyco_transf_4"/>
    <property type="match status" value="1"/>
</dbReference>
<dbReference type="EMBL" id="CP060052">
    <property type="protein sequence ID" value="QNE04865.1"/>
    <property type="molecule type" value="Genomic_DNA"/>
</dbReference>
<evidence type="ECO:0000313" key="5">
    <source>
        <dbReference type="EMBL" id="QNE04865.1"/>
    </source>
</evidence>
<dbReference type="Proteomes" id="UP000515297">
    <property type="component" value="Chromosome"/>
</dbReference>
<reference evidence="5 6" key="1">
    <citation type="submission" date="2020-08" db="EMBL/GenBank/DDBJ databases">
        <authorList>
            <person name="Liu G."/>
            <person name="Sun C."/>
        </authorList>
    </citation>
    <scope>NUCLEOTIDE SEQUENCE [LARGE SCALE GENOMIC DNA]</scope>
    <source>
        <strain evidence="5 6">OT19</strain>
    </source>
</reference>
<keyword evidence="2 5" id="KW-0808">Transferase</keyword>
<dbReference type="InterPro" id="IPR001296">
    <property type="entry name" value="Glyco_trans_1"/>
</dbReference>
<dbReference type="PANTHER" id="PTHR12526">
    <property type="entry name" value="GLYCOSYLTRANSFERASE"/>
    <property type="match status" value="1"/>
</dbReference>
<gene>
    <name evidence="5" type="ORF">H4O24_13205</name>
</gene>
<protein>
    <submittedName>
        <fullName evidence="5">Glycosyltransferase</fullName>
    </submittedName>
</protein>
<keyword evidence="1" id="KW-0328">Glycosyltransferase</keyword>
<evidence type="ECO:0000259" key="4">
    <source>
        <dbReference type="Pfam" id="PF13439"/>
    </source>
</evidence>
<name>A0A7G6VT00_9SPHN</name>
<accession>A0A7G6VT00</accession>
<proteinExistence type="predicted"/>
<organism evidence="5 6">
    <name type="scientific">Croceicoccus marinus</name>
    <dbReference type="NCBI Taxonomy" id="450378"/>
    <lineage>
        <taxon>Bacteria</taxon>
        <taxon>Pseudomonadati</taxon>
        <taxon>Pseudomonadota</taxon>
        <taxon>Alphaproteobacteria</taxon>
        <taxon>Sphingomonadales</taxon>
        <taxon>Erythrobacteraceae</taxon>
        <taxon>Croceicoccus</taxon>
    </lineage>
</organism>
<evidence type="ECO:0000259" key="3">
    <source>
        <dbReference type="Pfam" id="PF00534"/>
    </source>
</evidence>
<evidence type="ECO:0000256" key="1">
    <source>
        <dbReference type="ARBA" id="ARBA00022676"/>
    </source>
</evidence>
<sequence length="338" mass="37795">MQEMAQALIERGHEVALLCGLAGDGLFGLRSRLKLKLGRSDVICDTSLRLPVFRSWHPWEAAAHVRDKFKPDIVVPHSGLPVQMSHSFRALDVPTMIYFRNVDESDFGGDAVASADGYVANSRFTAERLKNDYNIDAVVIPPLFEADNYRVETSRECITFINPHPSKGRDIAFDLAKLLPDEKFIFVRAWSLDQEDESKLQNISQSCANIEVIERTDDMKQIYSRTKVVLVPSRWEEAWGRVVSEAHFSGIPVIATSIGGLPEAVGPGGILMEPEATAEDWSRALRALCKDGQQYSRVARAALDYSRRDGLRKGFLVQQFVETARKTVDSQRQGTRAA</sequence>
<dbReference type="InterPro" id="IPR028098">
    <property type="entry name" value="Glyco_trans_4-like_N"/>
</dbReference>
<dbReference type="AlphaFoldDB" id="A0A7G6VT00"/>
<feature type="domain" description="Glycosyl transferase family 1" evidence="3">
    <location>
        <begin position="167"/>
        <end position="302"/>
    </location>
</feature>
<dbReference type="GO" id="GO:0016757">
    <property type="term" value="F:glycosyltransferase activity"/>
    <property type="evidence" value="ECO:0007669"/>
    <property type="project" value="UniProtKB-KW"/>
</dbReference>
<dbReference type="PANTHER" id="PTHR12526:SF510">
    <property type="entry name" value="D-INOSITOL 3-PHOSPHATE GLYCOSYLTRANSFERASE"/>
    <property type="match status" value="1"/>
</dbReference>
<evidence type="ECO:0000313" key="6">
    <source>
        <dbReference type="Proteomes" id="UP000515297"/>
    </source>
</evidence>
<dbReference type="Pfam" id="PF00534">
    <property type="entry name" value="Glycos_transf_1"/>
    <property type="match status" value="1"/>
</dbReference>
<dbReference type="SUPFAM" id="SSF53756">
    <property type="entry name" value="UDP-Glycosyltransferase/glycogen phosphorylase"/>
    <property type="match status" value="1"/>
</dbReference>
<evidence type="ECO:0000256" key="2">
    <source>
        <dbReference type="ARBA" id="ARBA00022679"/>
    </source>
</evidence>